<keyword evidence="2" id="KW-1185">Reference proteome</keyword>
<evidence type="ECO:0000313" key="2">
    <source>
        <dbReference type="Proteomes" id="UP000625711"/>
    </source>
</evidence>
<dbReference type="Proteomes" id="UP000625711">
    <property type="component" value="Unassembled WGS sequence"/>
</dbReference>
<sequence>SERETKKKKARLIYVHRARLLGDVREGDTLGRFLERSWRGKMALNAVFGNGERLTGTKASRWGMEVDKVLSNLTDVQLLLFEFVAGVRDGLHRFLQ</sequence>
<name>A0A834MEK1_RHYFE</name>
<proteinExistence type="predicted"/>
<organism evidence="1 2">
    <name type="scientific">Rhynchophorus ferrugineus</name>
    <name type="common">Red palm weevil</name>
    <name type="synonym">Curculio ferrugineus</name>
    <dbReference type="NCBI Taxonomy" id="354439"/>
    <lineage>
        <taxon>Eukaryota</taxon>
        <taxon>Metazoa</taxon>
        <taxon>Ecdysozoa</taxon>
        <taxon>Arthropoda</taxon>
        <taxon>Hexapoda</taxon>
        <taxon>Insecta</taxon>
        <taxon>Pterygota</taxon>
        <taxon>Neoptera</taxon>
        <taxon>Endopterygota</taxon>
        <taxon>Coleoptera</taxon>
        <taxon>Polyphaga</taxon>
        <taxon>Cucujiformia</taxon>
        <taxon>Curculionidae</taxon>
        <taxon>Dryophthorinae</taxon>
        <taxon>Rhynchophorus</taxon>
    </lineage>
</organism>
<dbReference type="EMBL" id="JAACXV010004994">
    <property type="protein sequence ID" value="KAF7276930.1"/>
    <property type="molecule type" value="Genomic_DNA"/>
</dbReference>
<accession>A0A834MEK1</accession>
<comment type="caution">
    <text evidence="1">The sequence shown here is derived from an EMBL/GenBank/DDBJ whole genome shotgun (WGS) entry which is preliminary data.</text>
</comment>
<gene>
    <name evidence="1" type="ORF">GWI33_009642</name>
</gene>
<reference evidence="1" key="1">
    <citation type="submission" date="2020-08" db="EMBL/GenBank/DDBJ databases">
        <title>Genome sequencing and assembly of the red palm weevil Rhynchophorus ferrugineus.</title>
        <authorList>
            <person name="Dias G.B."/>
            <person name="Bergman C.M."/>
            <person name="Manee M."/>
        </authorList>
    </citation>
    <scope>NUCLEOTIDE SEQUENCE</scope>
    <source>
        <strain evidence="1">AA-2017</strain>
        <tissue evidence="1">Whole larva</tissue>
    </source>
</reference>
<feature type="non-terminal residue" evidence="1">
    <location>
        <position position="1"/>
    </location>
</feature>
<dbReference type="AlphaFoldDB" id="A0A834MEK1"/>
<protein>
    <submittedName>
        <fullName evidence="1">Uncharacterized protein</fullName>
    </submittedName>
</protein>
<evidence type="ECO:0000313" key="1">
    <source>
        <dbReference type="EMBL" id="KAF7276930.1"/>
    </source>
</evidence>